<dbReference type="STRING" id="64144.ENSATEP00000025310"/>
<dbReference type="Gene3D" id="1.10.357.70">
    <property type="entry name" value="Exocyst complex component Sec6, C-terminal domain"/>
    <property type="match status" value="1"/>
</dbReference>
<organism evidence="2 3">
    <name type="scientific">Anabas testudineus</name>
    <name type="common">Climbing perch</name>
    <name type="synonym">Anthias testudineus</name>
    <dbReference type="NCBI Taxonomy" id="64144"/>
    <lineage>
        <taxon>Eukaryota</taxon>
        <taxon>Metazoa</taxon>
        <taxon>Chordata</taxon>
        <taxon>Craniata</taxon>
        <taxon>Vertebrata</taxon>
        <taxon>Euteleostomi</taxon>
        <taxon>Actinopterygii</taxon>
        <taxon>Neopterygii</taxon>
        <taxon>Teleostei</taxon>
        <taxon>Neoteleostei</taxon>
        <taxon>Acanthomorphata</taxon>
        <taxon>Anabantaria</taxon>
        <taxon>Anabantiformes</taxon>
        <taxon>Anabantoidei</taxon>
        <taxon>Anabantidae</taxon>
        <taxon>Anabas</taxon>
    </lineage>
</organism>
<dbReference type="GO" id="GO:0006887">
    <property type="term" value="P:exocytosis"/>
    <property type="evidence" value="ECO:0007669"/>
    <property type="project" value="InterPro"/>
</dbReference>
<reference evidence="2" key="3">
    <citation type="submission" date="2025-09" db="UniProtKB">
        <authorList>
            <consortium name="Ensembl"/>
        </authorList>
    </citation>
    <scope>IDENTIFICATION</scope>
</reference>
<sequence>MDQTQADVMEMDGFMDHTAGLFHRLLRIKKEAEVLTFEQNLEELHLYEASQLLKLKEEQLFGEMTESEELEGRKEDIEKLAADRSKLEVVVHDTLVQNLSLSRGEVNAETLKSAMKVICQEEKLDQLWKQTRRTPPVWRPCSWKELHDSTLRSLVEGRMDMASSDDQVDQSSLQEDIHSMGRQLKEDLLWVVDGLKRCYPSEMDICNFFARTYHQTFSARVRKWSDLSLGDKDCTFLLRWVNEFYPEILQKPQLAREIDTEALGKLLPKERLEPLEEQYLTKRQSELMTYISQVLKEEELKWSNGEEPKREYGCYVSPLAYDIIQLINGMVTSAEKVVGDLHKAQSVTCQLTGFMQRFRSFQDDIIKQNKQNSKAFIKANLSCVRQFRDVLVDFSHLFPQEVQENCLCIVTDMKQSAHMYLLSPVHKTLKPQYRKLGTDWLNKSAFDNLLVSIETEIQDLEAVTESCRQELICQFHQEVAVEYVKRLLKGGVKLRDKDQQHQAYTIMKDNAESLHNLFMEMGSKEVWLKEILMKMAEVLKLQDLPAIQMQVVSLGSAFPDLREKHVSALLKLKTNLSSSDRRRVKETLKDTLREITVADAFPFFSKVQVR</sequence>
<evidence type="ECO:0008006" key="4">
    <source>
        <dbReference type="Google" id="ProtNLM"/>
    </source>
</evidence>
<dbReference type="PANTHER" id="PTHR21292:SF4">
    <property type="entry name" value="TUMOR NECROSIS FACTOR ALPHA-INDUCED PROTEIN 2"/>
    <property type="match status" value="1"/>
</dbReference>
<keyword evidence="3" id="KW-1185">Reference proteome</keyword>
<gene>
    <name evidence="2" type="primary">BRMS1</name>
</gene>
<accession>A0A3Q1IXL5</accession>
<comment type="similarity">
    <text evidence="1">Belongs to the SEC6 family.</text>
</comment>
<evidence type="ECO:0000256" key="1">
    <source>
        <dbReference type="ARBA" id="ARBA00009447"/>
    </source>
</evidence>
<dbReference type="GeneTree" id="ENSGT01030000234613"/>
<dbReference type="Ensembl" id="ENSATET00000025716.3">
    <property type="protein sequence ID" value="ENSATEP00000025310.2"/>
    <property type="gene ID" value="ENSATEG00000030236.1"/>
</dbReference>
<protein>
    <recommendedName>
        <fullName evidence="4">Exocyst complex component Sec6</fullName>
    </recommendedName>
</protein>
<dbReference type="InterPro" id="IPR042532">
    <property type="entry name" value="EXOC3/Sec6_C"/>
</dbReference>
<dbReference type="PANTHER" id="PTHR21292">
    <property type="entry name" value="EXOCYST COMPLEX COMPONENT SEC6-RELATED"/>
    <property type="match status" value="1"/>
</dbReference>
<dbReference type="OMA" id="CTFILRW"/>
<reference evidence="2" key="2">
    <citation type="submission" date="2025-08" db="UniProtKB">
        <authorList>
            <consortium name="Ensembl"/>
        </authorList>
    </citation>
    <scope>IDENTIFICATION</scope>
</reference>
<dbReference type="AlphaFoldDB" id="A0A3Q1IXL5"/>
<name>A0A3Q1IXL5_ANATE</name>
<reference evidence="2" key="1">
    <citation type="submission" date="2021-04" db="EMBL/GenBank/DDBJ databases">
        <authorList>
            <consortium name="Wellcome Sanger Institute Data Sharing"/>
        </authorList>
    </citation>
    <scope>NUCLEOTIDE SEQUENCE [LARGE SCALE GENOMIC DNA]</scope>
</reference>
<evidence type="ECO:0000313" key="2">
    <source>
        <dbReference type="Ensembl" id="ENSATEP00000025310.2"/>
    </source>
</evidence>
<dbReference type="GO" id="GO:0000145">
    <property type="term" value="C:exocyst"/>
    <property type="evidence" value="ECO:0007669"/>
    <property type="project" value="InterPro"/>
</dbReference>
<dbReference type="GO" id="GO:0051601">
    <property type="term" value="P:exocyst localization"/>
    <property type="evidence" value="ECO:0007669"/>
    <property type="project" value="TreeGrafter"/>
</dbReference>
<proteinExistence type="inferred from homology"/>
<dbReference type="Pfam" id="PF06046">
    <property type="entry name" value="Sec6"/>
    <property type="match status" value="1"/>
</dbReference>
<dbReference type="InterPro" id="IPR010326">
    <property type="entry name" value="EXOC3/Sec6"/>
</dbReference>
<evidence type="ECO:0000313" key="3">
    <source>
        <dbReference type="Proteomes" id="UP000265040"/>
    </source>
</evidence>
<dbReference type="Proteomes" id="UP000265040">
    <property type="component" value="Chromosome 22"/>
</dbReference>
<dbReference type="GO" id="GO:0000149">
    <property type="term" value="F:SNARE binding"/>
    <property type="evidence" value="ECO:0007669"/>
    <property type="project" value="TreeGrafter"/>
</dbReference>